<keyword evidence="1" id="KW-0862">Zinc</keyword>
<feature type="compositionally biased region" description="Polar residues" evidence="3">
    <location>
        <begin position="117"/>
        <end position="129"/>
    </location>
</feature>
<dbReference type="SUPFAM" id="SSF56219">
    <property type="entry name" value="DNase I-like"/>
    <property type="match status" value="1"/>
</dbReference>
<feature type="compositionally biased region" description="Basic and acidic residues" evidence="3">
    <location>
        <begin position="167"/>
        <end position="177"/>
    </location>
</feature>
<keyword evidence="1" id="KW-0479">Metal-binding</keyword>
<evidence type="ECO:0000313" key="6">
    <source>
        <dbReference type="Proteomes" id="UP001633002"/>
    </source>
</evidence>
<accession>A0ABD3GHB3</accession>
<sequence>MVSTVLYKELVDNDRGSTKLRAVIGTEIEEFPTTLEVPITVDFTIYVQLDYEDLHLRCFKCGSLDHKADECDSTTKAGDRTQTGGPVQVQTVGSEEDTSSSGVLLNSGKKVTPAEKTPQQKNVCTTRSQDLAGGGPTTAANSVQAAYRPPAVRGEQSTSTSKRKERSKSDSEEDIGHISKQLRSRGPVHKVYGSATKFTPAPFTKPLIQRGTVHHTEGKIVAEAAADGVHAAANPTVTAGKGGIALAISNRLAGLVTRSGSFDNRAVWVHIDGLKVGRVGILAVYAPNTVLERTRLWHSMLGKLESDRAWIVMGDFNMILEDRDQVGGSYSSIARAEREAWDAIAAELRLEDNFTRGPEEKWFSWDNQQRRKSTRSPEASDTGTEGTTNTAEEEGTGTRILKRLDRIYVSEEISRHQESYVILTSSNMSDHSPVYMGLLDGERKELQKARFSMNVSLLKDEEFRKQLIATWKETEEKGREKGDPLERTLRKCLREMCRGMKAQGKKKAKEKCAKWEEIRGRIRQHTYTLQTDPQSTTAQEKYQEAKDELDEMEKERAKWIQQRLDIRWMTNGDIPSKLFFGLFKTRQKQLEIECLEDDTGREVRGDEELCREA</sequence>
<dbReference type="Proteomes" id="UP001633002">
    <property type="component" value="Unassembled WGS sequence"/>
</dbReference>
<keyword evidence="1" id="KW-0863">Zinc-finger</keyword>
<dbReference type="GO" id="GO:0008270">
    <property type="term" value="F:zinc ion binding"/>
    <property type="evidence" value="ECO:0007669"/>
    <property type="project" value="UniProtKB-KW"/>
</dbReference>
<evidence type="ECO:0000256" key="3">
    <source>
        <dbReference type="SAM" id="MobiDB-lite"/>
    </source>
</evidence>
<evidence type="ECO:0000256" key="1">
    <source>
        <dbReference type="PROSITE-ProRule" id="PRU00047"/>
    </source>
</evidence>
<dbReference type="AlphaFoldDB" id="A0ABD3GHB3"/>
<keyword evidence="2" id="KW-0175">Coiled coil</keyword>
<proteinExistence type="predicted"/>
<dbReference type="InterPro" id="IPR001878">
    <property type="entry name" value="Znf_CCHC"/>
</dbReference>
<protein>
    <recommendedName>
        <fullName evidence="4">CCHC-type domain-containing protein</fullName>
    </recommendedName>
</protein>
<evidence type="ECO:0000313" key="5">
    <source>
        <dbReference type="EMBL" id="KAL3678558.1"/>
    </source>
</evidence>
<evidence type="ECO:0000256" key="2">
    <source>
        <dbReference type="SAM" id="Coils"/>
    </source>
</evidence>
<organism evidence="5 6">
    <name type="scientific">Riccia sorocarpa</name>
    <dbReference type="NCBI Taxonomy" id="122646"/>
    <lineage>
        <taxon>Eukaryota</taxon>
        <taxon>Viridiplantae</taxon>
        <taxon>Streptophyta</taxon>
        <taxon>Embryophyta</taxon>
        <taxon>Marchantiophyta</taxon>
        <taxon>Marchantiopsida</taxon>
        <taxon>Marchantiidae</taxon>
        <taxon>Marchantiales</taxon>
        <taxon>Ricciaceae</taxon>
        <taxon>Riccia</taxon>
    </lineage>
</organism>
<feature type="region of interest" description="Disordered" evidence="3">
    <location>
        <begin position="70"/>
        <end position="186"/>
    </location>
</feature>
<comment type="caution">
    <text evidence="5">The sequence shown here is derived from an EMBL/GenBank/DDBJ whole genome shotgun (WGS) entry which is preliminary data.</text>
</comment>
<keyword evidence="6" id="KW-1185">Reference proteome</keyword>
<dbReference type="PROSITE" id="PS50158">
    <property type="entry name" value="ZF_CCHC"/>
    <property type="match status" value="1"/>
</dbReference>
<feature type="region of interest" description="Disordered" evidence="3">
    <location>
        <begin position="365"/>
        <end position="396"/>
    </location>
</feature>
<evidence type="ECO:0000259" key="4">
    <source>
        <dbReference type="PROSITE" id="PS50158"/>
    </source>
</evidence>
<feature type="coiled-coil region" evidence="2">
    <location>
        <begin position="535"/>
        <end position="562"/>
    </location>
</feature>
<dbReference type="Gene3D" id="3.60.10.10">
    <property type="entry name" value="Endonuclease/exonuclease/phosphatase"/>
    <property type="match status" value="1"/>
</dbReference>
<name>A0ABD3GHB3_9MARC</name>
<reference evidence="5 6" key="1">
    <citation type="submission" date="2024-09" db="EMBL/GenBank/DDBJ databases">
        <title>Chromosome-scale assembly of Riccia sorocarpa.</title>
        <authorList>
            <person name="Paukszto L."/>
        </authorList>
    </citation>
    <scope>NUCLEOTIDE SEQUENCE [LARGE SCALE GENOMIC DNA]</scope>
    <source>
        <strain evidence="5">LP-2024</strain>
        <tissue evidence="5">Aerial parts of the thallus</tissue>
    </source>
</reference>
<dbReference type="InterPro" id="IPR005135">
    <property type="entry name" value="Endo/exonuclease/phosphatase"/>
</dbReference>
<feature type="domain" description="CCHC-type" evidence="4">
    <location>
        <begin position="57"/>
        <end position="71"/>
    </location>
</feature>
<dbReference type="InterPro" id="IPR036691">
    <property type="entry name" value="Endo/exonu/phosph_ase_sf"/>
</dbReference>
<gene>
    <name evidence="5" type="ORF">R1sor_021514</name>
</gene>
<feature type="compositionally biased region" description="Polar residues" evidence="3">
    <location>
        <begin position="74"/>
        <end position="104"/>
    </location>
</feature>
<dbReference type="Pfam" id="PF03372">
    <property type="entry name" value="Exo_endo_phos"/>
    <property type="match status" value="1"/>
</dbReference>
<dbReference type="EMBL" id="JBJQOH010000007">
    <property type="protein sequence ID" value="KAL3678558.1"/>
    <property type="molecule type" value="Genomic_DNA"/>
</dbReference>